<dbReference type="Proteomes" id="UP000076584">
    <property type="component" value="Unassembled WGS sequence"/>
</dbReference>
<dbReference type="AlphaFoldDB" id="A0A167BEP4"/>
<feature type="compositionally biased region" description="Basic and acidic residues" evidence="1">
    <location>
        <begin position="578"/>
        <end position="588"/>
    </location>
</feature>
<dbReference type="EMBL" id="LFIW01001685">
    <property type="protein sequence ID" value="KZL81239.1"/>
    <property type="molecule type" value="Genomic_DNA"/>
</dbReference>
<feature type="region of interest" description="Disordered" evidence="1">
    <location>
        <begin position="578"/>
        <end position="633"/>
    </location>
</feature>
<protein>
    <submittedName>
        <fullName evidence="2">Regulatory factor sgt1</fullName>
    </submittedName>
</protein>
<name>A0A167BEP4_COLIC</name>
<dbReference type="STRING" id="1573173.A0A167BEP4"/>
<feature type="compositionally biased region" description="Basic and acidic residues" evidence="1">
    <location>
        <begin position="595"/>
        <end position="606"/>
    </location>
</feature>
<gene>
    <name evidence="2" type="ORF">CI238_12097</name>
</gene>
<evidence type="ECO:0000313" key="3">
    <source>
        <dbReference type="Proteomes" id="UP000076584"/>
    </source>
</evidence>
<dbReference type="InterPro" id="IPR010770">
    <property type="entry name" value="Ecd"/>
</dbReference>
<dbReference type="GO" id="GO:0005634">
    <property type="term" value="C:nucleus"/>
    <property type="evidence" value="ECO:0007669"/>
    <property type="project" value="TreeGrafter"/>
</dbReference>
<feature type="region of interest" description="Disordered" evidence="1">
    <location>
        <begin position="476"/>
        <end position="508"/>
    </location>
</feature>
<feature type="compositionally biased region" description="Acidic residues" evidence="1">
    <location>
        <begin position="621"/>
        <end position="633"/>
    </location>
</feature>
<reference evidence="2 3" key="1">
    <citation type="submission" date="2015-06" db="EMBL/GenBank/DDBJ databases">
        <title>Survival trade-offs in plant roots during colonization by closely related pathogenic and mutualistic fungi.</title>
        <authorList>
            <person name="Hacquard S."/>
            <person name="Kracher B."/>
            <person name="Hiruma K."/>
            <person name="Weinman A."/>
            <person name="Muench P."/>
            <person name="Garrido Oter R."/>
            <person name="Ver Loren van Themaat E."/>
            <person name="Dallerey J.-F."/>
            <person name="Damm U."/>
            <person name="Henrissat B."/>
            <person name="Lespinet O."/>
            <person name="Thon M."/>
            <person name="Kemen E."/>
            <person name="McHardy A.C."/>
            <person name="Schulze-Lefert P."/>
            <person name="O'Connell R.J."/>
        </authorList>
    </citation>
    <scope>NUCLEOTIDE SEQUENCE [LARGE SCALE GENOMIC DNA]</scope>
    <source>
        <strain evidence="2 3">MAFF 238704</strain>
    </source>
</reference>
<keyword evidence="3" id="KW-1185">Reference proteome</keyword>
<sequence>LPVTFIVLHTSATADLIPHPRLPARTQVKYKGKGKEREKRRKENLNEPSAMIQPQLGHPVANPSDDPNVNNTQSLPENCIQYCVFLVDPNAQSDRRKHLSRLEDLRKSALQLTNRLTADYIWQKGSLTFDVVTDQGLTFLRGTTDYGDAIEDEWLIVYILRELSKSHPTAWVRVFDADGEFLLIEAANVLPKWLSPENDQNRVWIHNGRLRIIPQASGEGSKSELLTLPDAVDIIRHSPDSLIHSDFVEAEAFYRLEKYPSQIQNTLHHSLVTIPRRLAHVLHQSPKAVAPAVESFYLRDALDLKDLLSRKNDLQFPPKDLVTLSVKFTRVLFAQLRSQRFEPPVPWATLIQHAKGAEQTRLEMGMKLACGFEIMLSNINNTDSREAREAALVVEDLQEDGDSVLPGNDEISTWKDAHREDNESWMDINYDDFENELSGRKGRTRSGPKPGFGDATTQADLRKIVSRFEAFLNDESAGLDGAEVDEMDIDDEDDDESDEDDEEEDKAVSFDEVEFSRMMREMMGLAPAESATTPLSSDPIATATNFARSGLRENTDGKEPDDEEIRKLAAQLEAELNEHGALKLDQPRNKVSVLKGKDKSKEKASVGERNMTATAEHVDTDNEDEDDDDNGEVDIDYNLAKNLLESFKGQAGMPGPTSNILGMMGMQLPRDEDMSDTEEIKGN</sequence>
<proteinExistence type="predicted"/>
<evidence type="ECO:0000313" key="2">
    <source>
        <dbReference type="EMBL" id="KZL81239.1"/>
    </source>
</evidence>
<feature type="compositionally biased region" description="Acidic residues" evidence="1">
    <location>
        <begin position="482"/>
        <end position="505"/>
    </location>
</feature>
<dbReference type="PANTHER" id="PTHR13060:SF0">
    <property type="entry name" value="PROTEIN ECDYSONELESS HOMOLOG"/>
    <property type="match status" value="1"/>
</dbReference>
<dbReference type="Pfam" id="PF07093">
    <property type="entry name" value="SGT1"/>
    <property type="match status" value="1"/>
</dbReference>
<accession>A0A167BEP4</accession>
<feature type="region of interest" description="Disordered" evidence="1">
    <location>
        <begin position="529"/>
        <end position="563"/>
    </location>
</feature>
<organism evidence="2 3">
    <name type="scientific">Colletotrichum incanum</name>
    <name type="common">Soybean anthracnose fungus</name>
    <dbReference type="NCBI Taxonomy" id="1573173"/>
    <lineage>
        <taxon>Eukaryota</taxon>
        <taxon>Fungi</taxon>
        <taxon>Dikarya</taxon>
        <taxon>Ascomycota</taxon>
        <taxon>Pezizomycotina</taxon>
        <taxon>Sordariomycetes</taxon>
        <taxon>Hypocreomycetidae</taxon>
        <taxon>Glomerellales</taxon>
        <taxon>Glomerellaceae</taxon>
        <taxon>Colletotrichum</taxon>
        <taxon>Colletotrichum spaethianum species complex</taxon>
    </lineage>
</organism>
<evidence type="ECO:0000256" key="1">
    <source>
        <dbReference type="SAM" id="MobiDB-lite"/>
    </source>
</evidence>
<feature type="region of interest" description="Disordered" evidence="1">
    <location>
        <begin position="437"/>
        <end position="458"/>
    </location>
</feature>
<comment type="caution">
    <text evidence="2">The sequence shown here is derived from an EMBL/GenBank/DDBJ whole genome shotgun (WGS) entry which is preliminary data.</text>
</comment>
<feature type="non-terminal residue" evidence="2">
    <location>
        <position position="1"/>
    </location>
</feature>
<dbReference type="PANTHER" id="PTHR13060">
    <property type="entry name" value="SGT1 PROTEIN HSGT1 SUPPRESSOR OF GCR2"/>
    <property type="match status" value="1"/>
</dbReference>
<feature type="compositionally biased region" description="Basic and acidic residues" evidence="1">
    <location>
        <begin position="33"/>
        <end position="45"/>
    </location>
</feature>
<feature type="region of interest" description="Disordered" evidence="1">
    <location>
        <begin position="19"/>
        <end position="72"/>
    </location>
</feature>